<dbReference type="AlphaFoldDB" id="A0A0X4EUL4"/>
<protein>
    <submittedName>
        <fullName evidence="1">Uncharacterized protein</fullName>
    </submittedName>
</protein>
<evidence type="ECO:0000313" key="1">
    <source>
        <dbReference type="EMBL" id="KUQ85397.1"/>
    </source>
</evidence>
<dbReference type="Gene3D" id="6.10.290.10">
    <property type="match status" value="1"/>
</dbReference>
<comment type="caution">
    <text evidence="1">The sequence shown here is derived from an EMBL/GenBank/DDBJ whole genome shotgun (WGS) entry which is preliminary data.</text>
</comment>
<reference evidence="2" key="1">
    <citation type="submission" date="2016-01" db="EMBL/GenBank/DDBJ databases">
        <title>WGS of SAMN04407783.</title>
        <authorList>
            <person name="Adams M."/>
            <person name="Sutton G."/>
            <person name="Nelson K."/>
            <person name="Thaden J."/>
            <person name="Fowler V."/>
            <person name="Mccorrison J."/>
            <person name="Sanka R."/>
            <person name="Brinkac L."/>
            <person name="Nierman W."/>
        </authorList>
    </citation>
    <scope>NUCLEOTIDE SEQUENCE [LARGE SCALE GENOMIC DNA]</scope>
    <source>
        <strain evidence="2">GN04363</strain>
    </source>
</reference>
<keyword evidence="2" id="KW-1185">Reference proteome</keyword>
<dbReference type="Proteomes" id="UP000064715">
    <property type="component" value="Unassembled WGS sequence"/>
</dbReference>
<accession>A0A0X4EUL4</accession>
<dbReference type="RefSeq" id="WP_059310541.1">
    <property type="nucleotide sequence ID" value="NZ_LRCR01000006.1"/>
</dbReference>
<dbReference type="EMBL" id="LRCR01000006">
    <property type="protein sequence ID" value="KUQ85397.1"/>
    <property type="molecule type" value="Genomic_DNA"/>
</dbReference>
<proteinExistence type="predicted"/>
<evidence type="ECO:0000313" key="2">
    <source>
        <dbReference type="Proteomes" id="UP000064715"/>
    </source>
</evidence>
<name>A0A0X4EUL4_9ENTR</name>
<organism evidence="1 2">
    <name type="scientific">Enterobacter genomosp. O</name>
    <dbReference type="NCBI Taxonomy" id="2364150"/>
    <lineage>
        <taxon>Bacteria</taxon>
        <taxon>Pseudomonadati</taxon>
        <taxon>Pseudomonadota</taxon>
        <taxon>Gammaproteobacteria</taxon>
        <taxon>Enterobacterales</taxon>
        <taxon>Enterobacteriaceae</taxon>
        <taxon>Enterobacter</taxon>
        <taxon>Enterobacter cloacae complex</taxon>
        <taxon>Enterobacter cloacae complex clade O</taxon>
    </lineage>
</organism>
<gene>
    <name evidence="1" type="ORF">AWI28_11385</name>
</gene>
<dbReference type="OrthoDB" id="8946715at2"/>
<sequence>MIDISKLDKFKDAYLELLKHEAGEDLDEDELYLAEDYSIVENFQKNMKNLNLTIELFFTAKENKDELAMQAALLRISTFLSGMAGLFEQTREDIDRYVKIPHIADFPENYKIPEHYNYPIK</sequence>